<keyword evidence="1" id="KW-0812">Transmembrane</keyword>
<comment type="caution">
    <text evidence="2">The sequence shown here is derived from an EMBL/GenBank/DDBJ whole genome shotgun (WGS) entry which is preliminary data.</text>
</comment>
<proteinExistence type="predicted"/>
<dbReference type="RefSeq" id="WP_178931827.1">
    <property type="nucleotide sequence ID" value="NZ_JACBAZ010000002.1"/>
</dbReference>
<sequence>MIKFSKFNRLFHRWGSILIALPVLLVIVTGILLLLKKDSDWIQPPTQTGSSKDLLVSFDQVLEVVRSVPEAEVESWQDVDRLDVRPGKGMLKLRSKNGWEVQVDSRTGEVLQTAYRRTDLIESLHDGSFFHDKAKLGLFLPSALVLLGLWLTGIYLFLLPSLNRRRRQNKQKG</sequence>
<keyword evidence="1" id="KW-0472">Membrane</keyword>
<gene>
    <name evidence="2" type="ORF">HW115_06770</name>
</gene>
<name>A0A851GD10_9BACT</name>
<evidence type="ECO:0000313" key="3">
    <source>
        <dbReference type="Proteomes" id="UP000557872"/>
    </source>
</evidence>
<dbReference type="Proteomes" id="UP000557872">
    <property type="component" value="Unassembled WGS sequence"/>
</dbReference>
<evidence type="ECO:0000256" key="1">
    <source>
        <dbReference type="SAM" id="Phobius"/>
    </source>
</evidence>
<dbReference type="Pfam" id="PF03929">
    <property type="entry name" value="PepSY_TM"/>
    <property type="match status" value="1"/>
</dbReference>
<keyword evidence="3" id="KW-1185">Reference proteome</keyword>
<keyword evidence="1" id="KW-1133">Transmembrane helix</keyword>
<dbReference type="AlphaFoldDB" id="A0A851GD10"/>
<protein>
    <submittedName>
        <fullName evidence="2">PepSY domain-containing protein</fullName>
    </submittedName>
</protein>
<organism evidence="2 3">
    <name type="scientific">Oceaniferula marina</name>
    <dbReference type="NCBI Taxonomy" id="2748318"/>
    <lineage>
        <taxon>Bacteria</taxon>
        <taxon>Pseudomonadati</taxon>
        <taxon>Verrucomicrobiota</taxon>
        <taxon>Verrucomicrobiia</taxon>
        <taxon>Verrucomicrobiales</taxon>
        <taxon>Verrucomicrobiaceae</taxon>
        <taxon>Oceaniferula</taxon>
    </lineage>
</organism>
<reference evidence="2 3" key="1">
    <citation type="submission" date="2020-07" db="EMBL/GenBank/DDBJ databases">
        <title>Roseicoccus Jingziensis gen. nov., sp. nov., isolated from coastal seawater.</title>
        <authorList>
            <person name="Feng X."/>
        </authorList>
    </citation>
    <scope>NUCLEOTIDE SEQUENCE [LARGE SCALE GENOMIC DNA]</scope>
    <source>
        <strain evidence="2 3">N1E253</strain>
    </source>
</reference>
<evidence type="ECO:0000313" key="2">
    <source>
        <dbReference type="EMBL" id="NWK55306.1"/>
    </source>
</evidence>
<dbReference type="EMBL" id="JACBAZ010000002">
    <property type="protein sequence ID" value="NWK55306.1"/>
    <property type="molecule type" value="Genomic_DNA"/>
</dbReference>
<feature type="transmembrane region" description="Helical" evidence="1">
    <location>
        <begin position="12"/>
        <end position="35"/>
    </location>
</feature>
<feature type="transmembrane region" description="Helical" evidence="1">
    <location>
        <begin position="138"/>
        <end position="162"/>
    </location>
</feature>
<accession>A0A851GD10</accession>
<dbReference type="InterPro" id="IPR005625">
    <property type="entry name" value="PepSY-ass_TM"/>
</dbReference>